<evidence type="ECO:0000313" key="3">
    <source>
        <dbReference type="Proteomes" id="UP000526734"/>
    </source>
</evidence>
<organism evidence="2 3">
    <name type="scientific">Amycolatopsis dendrobii</name>
    <dbReference type="NCBI Taxonomy" id="2760662"/>
    <lineage>
        <taxon>Bacteria</taxon>
        <taxon>Bacillati</taxon>
        <taxon>Actinomycetota</taxon>
        <taxon>Actinomycetes</taxon>
        <taxon>Pseudonocardiales</taxon>
        <taxon>Pseudonocardiaceae</taxon>
        <taxon>Amycolatopsis</taxon>
    </lineage>
</organism>
<comment type="caution">
    <text evidence="2">The sequence shown here is derived from an EMBL/GenBank/DDBJ whole genome shotgun (WGS) entry which is preliminary data.</text>
</comment>
<dbReference type="EMBL" id="JACGZW010000003">
    <property type="protein sequence ID" value="MBB1153491.1"/>
    <property type="molecule type" value="Genomic_DNA"/>
</dbReference>
<dbReference type="AlphaFoldDB" id="A0A7W3Z9K4"/>
<accession>A0A7W3Z9K4</accession>
<proteinExistence type="predicted"/>
<reference evidence="2 3" key="1">
    <citation type="submission" date="2020-08" db="EMBL/GenBank/DDBJ databases">
        <title>Amycolatopsis sp. nov. DR6-1 isolated from Dendrobium heterocarpum.</title>
        <authorList>
            <person name="Tedsree N."/>
            <person name="Kuncharoen N."/>
            <person name="Likhitwitayawuid K."/>
            <person name="Tanasupawat S."/>
        </authorList>
    </citation>
    <scope>NUCLEOTIDE SEQUENCE [LARGE SCALE GENOMIC DNA]</scope>
    <source>
        <strain evidence="2 3">DR6-1</strain>
    </source>
</reference>
<gene>
    <name evidence="2" type="ORF">H4281_10155</name>
</gene>
<dbReference type="Proteomes" id="UP000526734">
    <property type="component" value="Unassembled WGS sequence"/>
</dbReference>
<sequence length="109" mass="12231">MDTQREPGRLQQSGGDQTWLGLDPEELIGDGRITNDPEPEGMLRDNRIRAGRAVRLLLFEHNGSDVISGEQAAISVVVDLMHLADMCGFGEEWLDDAREQHRREITGDF</sequence>
<keyword evidence="3" id="KW-1185">Reference proteome</keyword>
<feature type="region of interest" description="Disordered" evidence="1">
    <location>
        <begin position="1"/>
        <end position="23"/>
    </location>
</feature>
<name>A0A7W3Z9K4_9PSEU</name>
<dbReference type="RefSeq" id="WP_182890612.1">
    <property type="nucleotide sequence ID" value="NZ_JACGZW010000003.1"/>
</dbReference>
<protein>
    <submittedName>
        <fullName evidence="2">Uncharacterized protein</fullName>
    </submittedName>
</protein>
<evidence type="ECO:0000256" key="1">
    <source>
        <dbReference type="SAM" id="MobiDB-lite"/>
    </source>
</evidence>
<evidence type="ECO:0000313" key="2">
    <source>
        <dbReference type="EMBL" id="MBB1153491.1"/>
    </source>
</evidence>